<proteinExistence type="predicted"/>
<evidence type="ECO:0008006" key="3">
    <source>
        <dbReference type="Google" id="ProtNLM"/>
    </source>
</evidence>
<protein>
    <recommendedName>
        <fullName evidence="3">EamA domain-containing protein</fullName>
    </recommendedName>
</protein>
<accession>A0A382Y219</accession>
<evidence type="ECO:0000256" key="1">
    <source>
        <dbReference type="SAM" id="Phobius"/>
    </source>
</evidence>
<keyword evidence="1" id="KW-0472">Membrane</keyword>
<reference evidence="2" key="1">
    <citation type="submission" date="2018-05" db="EMBL/GenBank/DDBJ databases">
        <authorList>
            <person name="Lanie J.A."/>
            <person name="Ng W.-L."/>
            <person name="Kazmierczak K.M."/>
            <person name="Andrzejewski T.M."/>
            <person name="Davidsen T.M."/>
            <person name="Wayne K.J."/>
            <person name="Tettelin H."/>
            <person name="Glass J.I."/>
            <person name="Rusch D."/>
            <person name="Podicherti R."/>
            <person name="Tsui H.-C.T."/>
            <person name="Winkler M.E."/>
        </authorList>
    </citation>
    <scope>NUCLEOTIDE SEQUENCE</scope>
</reference>
<evidence type="ECO:0000313" key="2">
    <source>
        <dbReference type="EMBL" id="SVD77089.1"/>
    </source>
</evidence>
<gene>
    <name evidence="2" type="ORF">METZ01_LOCUS429943</name>
</gene>
<feature type="non-terminal residue" evidence="2">
    <location>
        <position position="117"/>
    </location>
</feature>
<feature type="transmembrane region" description="Helical" evidence="1">
    <location>
        <begin position="12"/>
        <end position="33"/>
    </location>
</feature>
<dbReference type="EMBL" id="UINC01172160">
    <property type="protein sequence ID" value="SVD77089.1"/>
    <property type="molecule type" value="Genomic_DNA"/>
</dbReference>
<feature type="transmembrane region" description="Helical" evidence="1">
    <location>
        <begin position="53"/>
        <end position="70"/>
    </location>
</feature>
<keyword evidence="1" id="KW-0812">Transmembrane</keyword>
<name>A0A382Y219_9ZZZZ</name>
<keyword evidence="1" id="KW-1133">Transmembrane helix</keyword>
<sequence>MLVIIKYKKINITKNEFIAGIICAIFLFLGYFFQSFGLWENIFYIKTDPNKSAFITGTSVLMVPIIMFIMGKSNNNIHLWISIFVVLTGLTILLNPNVANFTTGDLLTFGCSISFAT</sequence>
<feature type="transmembrane region" description="Helical" evidence="1">
    <location>
        <begin position="77"/>
        <end position="94"/>
    </location>
</feature>
<dbReference type="AlphaFoldDB" id="A0A382Y219"/>
<organism evidence="2">
    <name type="scientific">marine metagenome</name>
    <dbReference type="NCBI Taxonomy" id="408172"/>
    <lineage>
        <taxon>unclassified sequences</taxon>
        <taxon>metagenomes</taxon>
        <taxon>ecological metagenomes</taxon>
    </lineage>
</organism>